<feature type="region of interest" description="Disordered" evidence="1">
    <location>
        <begin position="69"/>
        <end position="119"/>
    </location>
</feature>
<keyword evidence="2" id="KW-0472">Membrane</keyword>
<dbReference type="InterPro" id="IPR029242">
    <property type="entry name" value="MLANA"/>
</dbReference>
<proteinExistence type="predicted"/>
<accession>A0ABD0W8E1</accession>
<reference evidence="3 4" key="1">
    <citation type="submission" date="2024-06" db="EMBL/GenBank/DDBJ databases">
        <authorList>
            <person name="Pan Q."/>
            <person name="Wen M."/>
            <person name="Jouanno E."/>
            <person name="Zahm M."/>
            <person name="Klopp C."/>
            <person name="Cabau C."/>
            <person name="Louis A."/>
            <person name="Berthelot C."/>
            <person name="Parey E."/>
            <person name="Roest Crollius H."/>
            <person name="Montfort J."/>
            <person name="Robinson-Rechavi M."/>
            <person name="Bouchez O."/>
            <person name="Lampietro C."/>
            <person name="Lopez Roques C."/>
            <person name="Donnadieu C."/>
            <person name="Postlethwait J."/>
            <person name="Bobe J."/>
            <person name="Verreycken H."/>
            <person name="Guiguen Y."/>
        </authorList>
    </citation>
    <scope>NUCLEOTIDE SEQUENCE [LARGE SCALE GENOMIC DNA]</scope>
    <source>
        <strain evidence="3">Up_M1</strain>
        <tissue evidence="3">Testis</tissue>
    </source>
</reference>
<keyword evidence="2" id="KW-0812">Transmembrane</keyword>
<dbReference type="Proteomes" id="UP001557470">
    <property type="component" value="Unassembled WGS sequence"/>
</dbReference>
<dbReference type="PANTHER" id="PTHR15305">
    <property type="entry name" value="MELANOMA ANTIGEN RECOGNIZED BY T-CELLS 1"/>
    <property type="match status" value="1"/>
</dbReference>
<evidence type="ECO:0000256" key="2">
    <source>
        <dbReference type="SAM" id="Phobius"/>
    </source>
</evidence>
<dbReference type="PANTHER" id="PTHR15305:SF0">
    <property type="entry name" value="MELANOMA ANTIGEN RECOGNIZED BY T-CELLS 1"/>
    <property type="match status" value="1"/>
</dbReference>
<sequence length="119" mass="13013">MFRRCRSLWIEMPRGNFNVSFASRGPHLRAEEAAGIALLVVIFTALLLLGCWYFRRRNGYKMIRNPSSAPSGFGGGQFGEGGAGTVNKMGHSELRPVLPNAPPAYEKIPLGPLPPPYSP</sequence>
<name>A0ABD0W8E1_UMBPY</name>
<organism evidence="3 4">
    <name type="scientific">Umbra pygmaea</name>
    <name type="common">Eastern mudminnow</name>
    <dbReference type="NCBI Taxonomy" id="75934"/>
    <lineage>
        <taxon>Eukaryota</taxon>
        <taxon>Metazoa</taxon>
        <taxon>Chordata</taxon>
        <taxon>Craniata</taxon>
        <taxon>Vertebrata</taxon>
        <taxon>Euteleostomi</taxon>
        <taxon>Actinopterygii</taxon>
        <taxon>Neopterygii</taxon>
        <taxon>Teleostei</taxon>
        <taxon>Protacanthopterygii</taxon>
        <taxon>Esociformes</taxon>
        <taxon>Umbridae</taxon>
        <taxon>Umbra</taxon>
    </lineage>
</organism>
<gene>
    <name evidence="3" type="ORF">UPYG_G00286680</name>
</gene>
<comment type="caution">
    <text evidence="3">The sequence shown here is derived from an EMBL/GenBank/DDBJ whole genome shotgun (WGS) entry which is preliminary data.</text>
</comment>
<evidence type="ECO:0000313" key="3">
    <source>
        <dbReference type="EMBL" id="KAL0965858.1"/>
    </source>
</evidence>
<evidence type="ECO:0000256" key="1">
    <source>
        <dbReference type="SAM" id="MobiDB-lite"/>
    </source>
</evidence>
<protein>
    <recommendedName>
        <fullName evidence="5">Melan-A</fullName>
    </recommendedName>
</protein>
<evidence type="ECO:0000313" key="4">
    <source>
        <dbReference type="Proteomes" id="UP001557470"/>
    </source>
</evidence>
<feature type="compositionally biased region" description="Gly residues" evidence="1">
    <location>
        <begin position="72"/>
        <end position="84"/>
    </location>
</feature>
<dbReference type="AlphaFoldDB" id="A0ABD0W8E1"/>
<feature type="transmembrane region" description="Helical" evidence="2">
    <location>
        <begin position="33"/>
        <end position="54"/>
    </location>
</feature>
<keyword evidence="2" id="KW-1133">Transmembrane helix</keyword>
<evidence type="ECO:0008006" key="5">
    <source>
        <dbReference type="Google" id="ProtNLM"/>
    </source>
</evidence>
<keyword evidence="4" id="KW-1185">Reference proteome</keyword>
<dbReference type="Pfam" id="PF14991">
    <property type="entry name" value="MLANA"/>
    <property type="match status" value="1"/>
</dbReference>
<dbReference type="EMBL" id="JAGEUA010000009">
    <property type="protein sequence ID" value="KAL0965858.1"/>
    <property type="molecule type" value="Genomic_DNA"/>
</dbReference>